<name>A0A816P8G8_BRANA</name>
<dbReference type="Proteomes" id="UP001295469">
    <property type="component" value="Chromosome A09"/>
</dbReference>
<organism evidence="1">
    <name type="scientific">Brassica napus</name>
    <name type="common">Rape</name>
    <dbReference type="NCBI Taxonomy" id="3708"/>
    <lineage>
        <taxon>Eukaryota</taxon>
        <taxon>Viridiplantae</taxon>
        <taxon>Streptophyta</taxon>
        <taxon>Embryophyta</taxon>
        <taxon>Tracheophyta</taxon>
        <taxon>Spermatophyta</taxon>
        <taxon>Magnoliopsida</taxon>
        <taxon>eudicotyledons</taxon>
        <taxon>Gunneridae</taxon>
        <taxon>Pentapetalae</taxon>
        <taxon>rosids</taxon>
        <taxon>malvids</taxon>
        <taxon>Brassicales</taxon>
        <taxon>Brassicaceae</taxon>
        <taxon>Brassiceae</taxon>
        <taxon>Brassica</taxon>
    </lineage>
</organism>
<gene>
    <name evidence="1" type="ORF">DARMORV10_A09P36760.1</name>
</gene>
<reference evidence="1" key="1">
    <citation type="submission" date="2021-01" db="EMBL/GenBank/DDBJ databases">
        <authorList>
            <consortium name="Genoscope - CEA"/>
            <person name="William W."/>
        </authorList>
    </citation>
    <scope>NUCLEOTIDE SEQUENCE</scope>
</reference>
<evidence type="ECO:0000313" key="1">
    <source>
        <dbReference type="EMBL" id="CAF2044833.1"/>
    </source>
</evidence>
<sequence length="64" mass="7323">MAMKPHSKSSISSAKSHVEVEKKSVWLLTQTSSCSIYSKTSMLIFTILYFTRNVHLIKGIYMRP</sequence>
<dbReference type="EMBL" id="HG994363">
    <property type="protein sequence ID" value="CAF2044833.1"/>
    <property type="molecule type" value="Genomic_DNA"/>
</dbReference>
<accession>A0A816P8G8</accession>
<protein>
    <submittedName>
        <fullName evidence="1">(rape) hypothetical protein</fullName>
    </submittedName>
</protein>
<dbReference type="AlphaFoldDB" id="A0A816P8G8"/>
<proteinExistence type="predicted"/>